<evidence type="ECO:0000256" key="6">
    <source>
        <dbReference type="ARBA" id="ARBA00023224"/>
    </source>
</evidence>
<evidence type="ECO:0000313" key="14">
    <source>
        <dbReference type="Proteomes" id="UP000676917"/>
    </source>
</evidence>
<organism evidence="13 14">
    <name type="scientific">Ornithinibacillus bavariensis</name>
    <dbReference type="NCBI Taxonomy" id="545502"/>
    <lineage>
        <taxon>Bacteria</taxon>
        <taxon>Bacillati</taxon>
        <taxon>Bacillota</taxon>
        <taxon>Bacilli</taxon>
        <taxon>Bacillales</taxon>
        <taxon>Bacillaceae</taxon>
        <taxon>Ornithinibacillus</taxon>
    </lineage>
</organism>
<evidence type="ECO:0000256" key="3">
    <source>
        <dbReference type="ARBA" id="ARBA00022692"/>
    </source>
</evidence>
<dbReference type="PROSITE" id="PS50111">
    <property type="entry name" value="CHEMOTAXIS_TRANSDUC_2"/>
    <property type="match status" value="1"/>
</dbReference>
<dbReference type="RefSeq" id="WP_212920409.1">
    <property type="nucleotide sequence ID" value="NZ_BORP01000002.1"/>
</dbReference>
<proteinExistence type="inferred from homology"/>
<dbReference type="Proteomes" id="UP000676917">
    <property type="component" value="Unassembled WGS sequence"/>
</dbReference>
<evidence type="ECO:0000256" key="8">
    <source>
        <dbReference type="PROSITE-ProRule" id="PRU00284"/>
    </source>
</evidence>
<evidence type="ECO:0000313" key="13">
    <source>
        <dbReference type="EMBL" id="GIO26913.1"/>
    </source>
</evidence>
<keyword evidence="4 10" id="KW-1133">Transmembrane helix</keyword>
<dbReference type="Pfam" id="PF00672">
    <property type="entry name" value="HAMP"/>
    <property type="match status" value="1"/>
</dbReference>
<keyword evidence="6 8" id="KW-0807">Transducer</keyword>
<feature type="transmembrane region" description="Helical" evidence="10">
    <location>
        <begin position="203"/>
        <end position="226"/>
    </location>
</feature>
<evidence type="ECO:0000259" key="11">
    <source>
        <dbReference type="PROSITE" id="PS50111"/>
    </source>
</evidence>
<feature type="domain" description="HAMP" evidence="12">
    <location>
        <begin position="227"/>
        <end position="280"/>
    </location>
</feature>
<dbReference type="Gene3D" id="3.30.450.20">
    <property type="entry name" value="PAS domain"/>
    <property type="match status" value="1"/>
</dbReference>
<dbReference type="GO" id="GO:0005886">
    <property type="term" value="C:plasma membrane"/>
    <property type="evidence" value="ECO:0007669"/>
    <property type="project" value="UniProtKB-SubCell"/>
</dbReference>
<dbReference type="AlphaFoldDB" id="A0A919XA98"/>
<sequence length="586" mass="64355">MKINRMFRFNSIKKKLITISVMLLIIPMVIIGYVSYEKSSRSLDDLGKTNLKNSVEHTLAMIHSYQDEVKSGTISLQQAQEKVKVAILGEKDEKGKRPINKELDLGENGYMFILDKEGIEVAHPSIEGENIWDNEDSNGYKYAQAIINKAKDGGGFVYYEYPLVDNADQLEQKVVYTETDPDWGWVVSASTYMMDFNKPAKNILTIIVVITGLALLIGITLIWLFAKKMSTPIEKVTQHMELLAQGDLSNNPVRVQSQDETGKLADALNRMQSNLQEVIKHVLETSELLTGQSEELSQSANEVRTGSEQVATTMQELATGTETQANSASDLASIMNTFTSKVQIASNNGNQISDNSNEVLVMTNDGTKLMENSTKQMKKIDQMVQTAVEKVQGLNKQSQQISELVTVIKEVADQTNLLALNAAIEAARAGEQGKGFAVVADEVRKLAEQVSTSVSDITQIVKGIQQEAGIVAESLEEGYREVEKGTSQIETTGQTFHKISQAVTEMVQNVTTITENLAELATNSQTMNTSVEEIASVSEESAAGVEQTSASAQQTSSIMEEVAKNSDSLAKLAEDLNELVKRFKLN</sequence>
<dbReference type="CDD" id="cd18774">
    <property type="entry name" value="PDC2_HK_sensor"/>
    <property type="match status" value="1"/>
</dbReference>
<dbReference type="Gene3D" id="1.10.287.950">
    <property type="entry name" value="Methyl-accepting chemotaxis protein"/>
    <property type="match status" value="1"/>
</dbReference>
<dbReference type="SMART" id="SM00304">
    <property type="entry name" value="HAMP"/>
    <property type="match status" value="1"/>
</dbReference>
<protein>
    <recommendedName>
        <fullName evidence="15">Methyl-accepting chemotaxis protein</fullName>
    </recommendedName>
</protein>
<dbReference type="PANTHER" id="PTHR32089:SF112">
    <property type="entry name" value="LYSOZYME-LIKE PROTEIN-RELATED"/>
    <property type="match status" value="1"/>
</dbReference>
<reference evidence="13" key="1">
    <citation type="submission" date="2021-03" db="EMBL/GenBank/DDBJ databases">
        <title>Antimicrobial resistance genes in bacteria isolated from Japanese honey, and their potential for conferring macrolide and lincosamide resistance in the American foulbrood pathogen Paenibacillus larvae.</title>
        <authorList>
            <person name="Okamoto M."/>
            <person name="Kumagai M."/>
            <person name="Kanamori H."/>
            <person name="Takamatsu D."/>
        </authorList>
    </citation>
    <scope>NUCLEOTIDE SEQUENCE</scope>
    <source>
        <strain evidence="13">J43TS3</strain>
    </source>
</reference>
<name>A0A919XA98_9BACI</name>
<evidence type="ECO:0000256" key="10">
    <source>
        <dbReference type="SAM" id="Phobius"/>
    </source>
</evidence>
<keyword evidence="3 10" id="KW-0812">Transmembrane</keyword>
<dbReference type="InterPro" id="IPR004089">
    <property type="entry name" value="MCPsignal_dom"/>
</dbReference>
<dbReference type="Pfam" id="PF00015">
    <property type="entry name" value="MCPsignal"/>
    <property type="match status" value="1"/>
</dbReference>
<gene>
    <name evidence="13" type="ORF">J43TS3_15240</name>
</gene>
<dbReference type="InterPro" id="IPR003660">
    <property type="entry name" value="HAMP_dom"/>
</dbReference>
<dbReference type="Pfam" id="PF17200">
    <property type="entry name" value="sCache_2"/>
    <property type="match status" value="1"/>
</dbReference>
<keyword evidence="2" id="KW-1003">Cell membrane</keyword>
<keyword evidence="5 10" id="KW-0472">Membrane</keyword>
<comment type="similarity">
    <text evidence="7">Belongs to the methyl-accepting chemotaxis (MCP) protein family.</text>
</comment>
<evidence type="ECO:0000259" key="12">
    <source>
        <dbReference type="PROSITE" id="PS50885"/>
    </source>
</evidence>
<evidence type="ECO:0000256" key="1">
    <source>
        <dbReference type="ARBA" id="ARBA00004651"/>
    </source>
</evidence>
<feature type="compositionally biased region" description="Low complexity" evidence="9">
    <location>
        <begin position="539"/>
        <end position="557"/>
    </location>
</feature>
<keyword evidence="14" id="KW-1185">Reference proteome</keyword>
<accession>A0A919XA98</accession>
<comment type="subcellular location">
    <subcellularLocation>
        <location evidence="1">Cell membrane</location>
        <topology evidence="1">Multi-pass membrane protein</topology>
    </subcellularLocation>
</comment>
<evidence type="ECO:0000256" key="2">
    <source>
        <dbReference type="ARBA" id="ARBA00022475"/>
    </source>
</evidence>
<dbReference type="CDD" id="cd06225">
    <property type="entry name" value="HAMP"/>
    <property type="match status" value="1"/>
</dbReference>
<evidence type="ECO:0000256" key="4">
    <source>
        <dbReference type="ARBA" id="ARBA00022989"/>
    </source>
</evidence>
<feature type="region of interest" description="Disordered" evidence="9">
    <location>
        <begin position="539"/>
        <end position="559"/>
    </location>
</feature>
<comment type="caution">
    <text evidence="13">The sequence shown here is derived from an EMBL/GenBank/DDBJ whole genome shotgun (WGS) entry which is preliminary data.</text>
</comment>
<evidence type="ECO:0000256" key="5">
    <source>
        <dbReference type="ARBA" id="ARBA00023136"/>
    </source>
</evidence>
<dbReference type="GO" id="GO:0007165">
    <property type="term" value="P:signal transduction"/>
    <property type="evidence" value="ECO:0007669"/>
    <property type="project" value="UniProtKB-KW"/>
</dbReference>
<dbReference type="PANTHER" id="PTHR32089">
    <property type="entry name" value="METHYL-ACCEPTING CHEMOTAXIS PROTEIN MCPB"/>
    <property type="match status" value="1"/>
</dbReference>
<evidence type="ECO:0000256" key="7">
    <source>
        <dbReference type="ARBA" id="ARBA00029447"/>
    </source>
</evidence>
<dbReference type="CDD" id="cd11386">
    <property type="entry name" value="MCP_signal"/>
    <property type="match status" value="1"/>
</dbReference>
<evidence type="ECO:0000256" key="9">
    <source>
        <dbReference type="SAM" id="MobiDB-lite"/>
    </source>
</evidence>
<evidence type="ECO:0008006" key="15">
    <source>
        <dbReference type="Google" id="ProtNLM"/>
    </source>
</evidence>
<dbReference type="InterPro" id="IPR033480">
    <property type="entry name" value="sCache_2"/>
</dbReference>
<dbReference type="SUPFAM" id="SSF58104">
    <property type="entry name" value="Methyl-accepting chemotaxis protein (MCP) signaling domain"/>
    <property type="match status" value="1"/>
</dbReference>
<dbReference type="SMART" id="SM00283">
    <property type="entry name" value="MA"/>
    <property type="match status" value="1"/>
</dbReference>
<dbReference type="EMBL" id="BORP01000002">
    <property type="protein sequence ID" value="GIO26913.1"/>
    <property type="molecule type" value="Genomic_DNA"/>
</dbReference>
<feature type="transmembrane region" description="Helical" evidence="10">
    <location>
        <begin position="16"/>
        <end position="36"/>
    </location>
</feature>
<dbReference type="PROSITE" id="PS50885">
    <property type="entry name" value="HAMP"/>
    <property type="match status" value="1"/>
</dbReference>
<dbReference type="SMART" id="SM01049">
    <property type="entry name" value="Cache_2"/>
    <property type="match status" value="1"/>
</dbReference>
<feature type="domain" description="Methyl-accepting transducer" evidence="11">
    <location>
        <begin position="299"/>
        <end position="549"/>
    </location>
</feature>